<dbReference type="PANTHER" id="PTHR36507:SF1">
    <property type="entry name" value="BLL1555 PROTEIN"/>
    <property type="match status" value="1"/>
</dbReference>
<dbReference type="EMBL" id="JBHSEN010000001">
    <property type="protein sequence ID" value="MFC4429075.1"/>
    <property type="molecule type" value="Genomic_DNA"/>
</dbReference>
<dbReference type="RefSeq" id="WP_344228998.1">
    <property type="nucleotide sequence ID" value="NZ_BAAALH010000002.1"/>
</dbReference>
<evidence type="ECO:0000259" key="3">
    <source>
        <dbReference type="Pfam" id="PF00127"/>
    </source>
</evidence>
<dbReference type="InterPro" id="IPR008972">
    <property type="entry name" value="Cupredoxin"/>
</dbReference>
<feature type="domain" description="Blue (type 1) copper" evidence="3">
    <location>
        <begin position="53"/>
        <end position="140"/>
    </location>
</feature>
<dbReference type="PANTHER" id="PTHR36507">
    <property type="entry name" value="BLL1555 PROTEIN"/>
    <property type="match status" value="1"/>
</dbReference>
<dbReference type="Gene3D" id="2.60.40.420">
    <property type="entry name" value="Cupredoxins - blue copper proteins"/>
    <property type="match status" value="1"/>
</dbReference>
<evidence type="ECO:0000313" key="4">
    <source>
        <dbReference type="EMBL" id="MFC4429075.1"/>
    </source>
</evidence>
<evidence type="ECO:0000256" key="2">
    <source>
        <dbReference type="ARBA" id="ARBA00023008"/>
    </source>
</evidence>
<proteinExistence type="predicted"/>
<accession>A0ABV8XXE7</accession>
<dbReference type="Proteomes" id="UP001595965">
    <property type="component" value="Unassembled WGS sequence"/>
</dbReference>
<sequence>MRQHDSVDAVMVGARPRSPLLTLVPVAVAALLLAGCATPGGPEVAVVEITENGFSPATLIVAPGTEVRWTNSEPRAHTVTSGGDLLPGQQPVPGGAAEFDSGRLLEGEAFAHVFEVPGEHYYECEYHGDEEQMVGTIRVEQP</sequence>
<comment type="caution">
    <text evidence="4">The sequence shown here is derived from an EMBL/GenBank/DDBJ whole genome shotgun (WGS) entry which is preliminary data.</text>
</comment>
<organism evidence="4 5">
    <name type="scientific">Citricoccus alkalitolerans</name>
    <dbReference type="NCBI Taxonomy" id="246603"/>
    <lineage>
        <taxon>Bacteria</taxon>
        <taxon>Bacillati</taxon>
        <taxon>Actinomycetota</taxon>
        <taxon>Actinomycetes</taxon>
        <taxon>Micrococcales</taxon>
        <taxon>Micrococcaceae</taxon>
        <taxon>Citricoccus</taxon>
    </lineage>
</organism>
<name>A0ABV8XXE7_9MICC</name>
<reference evidence="5" key="1">
    <citation type="journal article" date="2019" name="Int. J. Syst. Evol. Microbiol.">
        <title>The Global Catalogue of Microorganisms (GCM) 10K type strain sequencing project: providing services to taxonomists for standard genome sequencing and annotation.</title>
        <authorList>
            <consortium name="The Broad Institute Genomics Platform"/>
            <consortium name="The Broad Institute Genome Sequencing Center for Infectious Disease"/>
            <person name="Wu L."/>
            <person name="Ma J."/>
        </authorList>
    </citation>
    <scope>NUCLEOTIDE SEQUENCE [LARGE SCALE GENOMIC DNA]</scope>
    <source>
        <strain evidence="5">CGMCC 1.12125</strain>
    </source>
</reference>
<keyword evidence="5" id="KW-1185">Reference proteome</keyword>
<gene>
    <name evidence="4" type="ORF">ACFO0K_05210</name>
</gene>
<protein>
    <submittedName>
        <fullName evidence="4">Plastocyanin/azurin family copper-binding protein</fullName>
    </submittedName>
</protein>
<evidence type="ECO:0000313" key="5">
    <source>
        <dbReference type="Proteomes" id="UP001595965"/>
    </source>
</evidence>
<dbReference type="SUPFAM" id="SSF49503">
    <property type="entry name" value="Cupredoxins"/>
    <property type="match status" value="1"/>
</dbReference>
<keyword evidence="2" id="KW-0186">Copper</keyword>
<evidence type="ECO:0000256" key="1">
    <source>
        <dbReference type="ARBA" id="ARBA00022723"/>
    </source>
</evidence>
<dbReference type="Pfam" id="PF00127">
    <property type="entry name" value="Copper-bind"/>
    <property type="match status" value="1"/>
</dbReference>
<dbReference type="InterPro" id="IPR000923">
    <property type="entry name" value="BlueCu_1"/>
</dbReference>
<dbReference type="InterPro" id="IPR052721">
    <property type="entry name" value="ET_Amicyanin"/>
</dbReference>
<keyword evidence="1" id="KW-0479">Metal-binding</keyword>